<evidence type="ECO:0000259" key="8">
    <source>
        <dbReference type="PROSITE" id="PS50110"/>
    </source>
</evidence>
<comment type="PTM">
    <text evidence="5">Phosphorylated by CheA. Phosphorylation of the N-terminal regulatory domain activates the methylesterase activity.</text>
</comment>
<keyword evidence="3 5" id="KW-0378">Hydrolase</keyword>
<dbReference type="InterPro" id="IPR001789">
    <property type="entry name" value="Sig_transdc_resp-reg_receiver"/>
</dbReference>
<evidence type="ECO:0000256" key="7">
    <source>
        <dbReference type="PROSITE-ProRule" id="PRU00169"/>
    </source>
</evidence>
<comment type="catalytic activity">
    <reaction evidence="4 5">
        <text>[protein]-L-glutamate 5-O-methyl ester + H2O = L-glutamyl-[protein] + methanol + H(+)</text>
        <dbReference type="Rhea" id="RHEA:23236"/>
        <dbReference type="Rhea" id="RHEA-COMP:10208"/>
        <dbReference type="Rhea" id="RHEA-COMP:10311"/>
        <dbReference type="ChEBI" id="CHEBI:15377"/>
        <dbReference type="ChEBI" id="CHEBI:15378"/>
        <dbReference type="ChEBI" id="CHEBI:17790"/>
        <dbReference type="ChEBI" id="CHEBI:29973"/>
        <dbReference type="ChEBI" id="CHEBI:82795"/>
        <dbReference type="EC" id="3.1.1.61"/>
    </reaction>
</comment>
<feature type="active site" evidence="5 6">
    <location>
        <position position="284"/>
    </location>
</feature>
<evidence type="ECO:0000259" key="9">
    <source>
        <dbReference type="PROSITE" id="PS50122"/>
    </source>
</evidence>
<dbReference type="PIRSF" id="PIRSF000876">
    <property type="entry name" value="RR_chemtxs_CheB"/>
    <property type="match status" value="1"/>
</dbReference>
<dbReference type="NCBIfam" id="NF001965">
    <property type="entry name" value="PRK00742.1"/>
    <property type="match status" value="1"/>
</dbReference>
<dbReference type="RefSeq" id="WP_242007846.1">
    <property type="nucleotide sequence ID" value="NZ_VLKU01000001.1"/>
</dbReference>
<keyword evidence="11" id="KW-1185">Reference proteome</keyword>
<dbReference type="CDD" id="cd17541">
    <property type="entry name" value="REC_CheB-like"/>
    <property type="match status" value="1"/>
</dbReference>
<keyword evidence="5 7" id="KW-0597">Phosphoprotein</keyword>
<organism evidence="10 11">
    <name type="scientific">Paracoccus sulfuroxidans</name>
    <dbReference type="NCBI Taxonomy" id="384678"/>
    <lineage>
        <taxon>Bacteria</taxon>
        <taxon>Pseudomonadati</taxon>
        <taxon>Pseudomonadota</taxon>
        <taxon>Alphaproteobacteria</taxon>
        <taxon>Rhodobacterales</taxon>
        <taxon>Paracoccaceae</taxon>
        <taxon>Paracoccus</taxon>
    </lineage>
</organism>
<proteinExistence type="inferred from homology"/>
<evidence type="ECO:0000256" key="6">
    <source>
        <dbReference type="PROSITE-ProRule" id="PRU00050"/>
    </source>
</evidence>
<evidence type="ECO:0000313" key="11">
    <source>
        <dbReference type="Proteomes" id="UP000316225"/>
    </source>
</evidence>
<dbReference type="PROSITE" id="PS50110">
    <property type="entry name" value="RESPONSE_REGULATORY"/>
    <property type="match status" value="1"/>
</dbReference>
<dbReference type="Gene3D" id="3.40.50.180">
    <property type="entry name" value="Methylesterase CheB, C-terminal domain"/>
    <property type="match status" value="1"/>
</dbReference>
<gene>
    <name evidence="5" type="primary">cheB</name>
    <name evidence="10" type="ORF">IQ24_00145</name>
</gene>
<dbReference type="EC" id="3.1.1.61" evidence="5"/>
<dbReference type="InterPro" id="IPR035909">
    <property type="entry name" value="CheB_C"/>
</dbReference>
<dbReference type="SUPFAM" id="SSF52172">
    <property type="entry name" value="CheY-like"/>
    <property type="match status" value="1"/>
</dbReference>
<protein>
    <recommendedName>
        <fullName evidence="5">Protein-glutamate methylesterase/protein-glutamine glutaminase</fullName>
        <ecNumber evidence="5">3.1.1.61</ecNumber>
        <ecNumber evidence="5">3.5.1.44</ecNumber>
    </recommendedName>
</protein>
<feature type="active site" evidence="5 6">
    <location>
        <position position="189"/>
    </location>
</feature>
<dbReference type="Gene3D" id="3.40.50.2300">
    <property type="match status" value="1"/>
</dbReference>
<keyword evidence="1 5" id="KW-0963">Cytoplasm</keyword>
<feature type="domain" description="Response regulatory" evidence="8">
    <location>
        <begin position="6"/>
        <end position="123"/>
    </location>
</feature>
<evidence type="ECO:0000256" key="3">
    <source>
        <dbReference type="ARBA" id="ARBA00022801"/>
    </source>
</evidence>
<dbReference type="InterPro" id="IPR000673">
    <property type="entry name" value="Sig_transdc_resp-reg_Me-estase"/>
</dbReference>
<evidence type="ECO:0000256" key="2">
    <source>
        <dbReference type="ARBA" id="ARBA00022500"/>
    </source>
</evidence>
<dbReference type="HAMAP" id="MF_00099">
    <property type="entry name" value="CheB_chemtxs"/>
    <property type="match status" value="1"/>
</dbReference>
<dbReference type="GO" id="GO:0008984">
    <property type="term" value="F:protein-glutamate methylesterase activity"/>
    <property type="evidence" value="ECO:0007669"/>
    <property type="project" value="UniProtKB-UniRule"/>
</dbReference>
<dbReference type="SUPFAM" id="SSF52738">
    <property type="entry name" value="Methylesterase CheB, C-terminal domain"/>
    <property type="match status" value="1"/>
</dbReference>
<dbReference type="EMBL" id="VLKU01000001">
    <property type="protein sequence ID" value="TWI38011.1"/>
    <property type="molecule type" value="Genomic_DNA"/>
</dbReference>
<comment type="similarity">
    <text evidence="5">Belongs to the CheB family.</text>
</comment>
<dbReference type="GO" id="GO:0000156">
    <property type="term" value="F:phosphorelay response regulator activity"/>
    <property type="evidence" value="ECO:0007669"/>
    <property type="project" value="InterPro"/>
</dbReference>
<evidence type="ECO:0000313" key="10">
    <source>
        <dbReference type="EMBL" id="TWI38011.1"/>
    </source>
</evidence>
<comment type="caution">
    <text evidence="10">The sequence shown here is derived from an EMBL/GenBank/DDBJ whole genome shotgun (WGS) entry which is preliminary data.</text>
</comment>
<dbReference type="InterPro" id="IPR011006">
    <property type="entry name" value="CheY-like_superfamily"/>
</dbReference>
<feature type="domain" description="CheB-type methylesterase" evidence="9">
    <location>
        <begin position="152"/>
        <end position="342"/>
    </location>
</feature>
<dbReference type="Pfam" id="PF01339">
    <property type="entry name" value="CheB_methylest"/>
    <property type="match status" value="1"/>
</dbReference>
<dbReference type="InterPro" id="IPR008248">
    <property type="entry name" value="CheB-like"/>
</dbReference>
<dbReference type="Pfam" id="PF00072">
    <property type="entry name" value="Response_reg"/>
    <property type="match status" value="1"/>
</dbReference>
<sequence length="345" mass="36909">MMRAVRVLIVDDSLTMRRLIRLALSADPRIEVVGEARDAVQARRQLDELRPDVMTLDVEMPGKSGLDFLEEVMATTPLPVIMVSTETQKGSISAVEALSLGAVDCVGKPQGASRPQAFAMLNDMVIIASQAKVQVRRNLPLARPVARPRNFQWNGRFVVIGSSTGGVDALERILAEFPANCPPTVITQHMPQGFLASFAHRLDTRILPTVTLATTGAPLLPGVVYLAPGGAEHLTLTGAASPVCQLVEGEKRSGHRPSVDMLFDSAVMLGVRGVSVLLTGMGRDGAEGMLRMRQAGATCLAQDKDSSVVWGMPRVAHEIGAAERLVPLSQMCEAILTSTGRGYGR</sequence>
<dbReference type="PROSITE" id="PS50122">
    <property type="entry name" value="CHEB"/>
    <property type="match status" value="1"/>
</dbReference>
<feature type="active site" evidence="5 6">
    <location>
        <position position="163"/>
    </location>
</feature>
<comment type="function">
    <text evidence="5">Involved in chemotaxis. Part of a chemotaxis signal transduction system that modulates chemotaxis in response to various stimuli. Catalyzes the demethylation of specific methylglutamate residues introduced into the chemoreceptors (methyl-accepting chemotaxis proteins or MCP) by CheR. Also mediates the irreversible deamidation of specific glutamine residues to glutamic acid.</text>
</comment>
<accession>A0A562P0Y4</accession>
<keyword evidence="2 5" id="KW-0145">Chemotaxis</keyword>
<dbReference type="SMART" id="SM00448">
    <property type="entry name" value="REC"/>
    <property type="match status" value="1"/>
</dbReference>
<evidence type="ECO:0000256" key="5">
    <source>
        <dbReference type="HAMAP-Rule" id="MF_00099"/>
    </source>
</evidence>
<dbReference type="GO" id="GO:0050568">
    <property type="term" value="F:protein-glutamine glutaminase activity"/>
    <property type="evidence" value="ECO:0007669"/>
    <property type="project" value="UniProtKB-UniRule"/>
</dbReference>
<dbReference type="GO" id="GO:0006935">
    <property type="term" value="P:chemotaxis"/>
    <property type="evidence" value="ECO:0007669"/>
    <property type="project" value="UniProtKB-UniRule"/>
</dbReference>
<dbReference type="PANTHER" id="PTHR42872:SF6">
    <property type="entry name" value="PROTEIN-GLUTAMATE METHYLESTERASE_PROTEIN-GLUTAMINE GLUTAMINASE"/>
    <property type="match status" value="1"/>
</dbReference>
<dbReference type="EC" id="3.5.1.44" evidence="5"/>
<reference evidence="10 11" key="1">
    <citation type="journal article" date="2015" name="Stand. Genomic Sci.">
        <title>Genomic Encyclopedia of Bacterial and Archaeal Type Strains, Phase III: the genomes of soil and plant-associated and newly described type strains.</title>
        <authorList>
            <person name="Whitman W.B."/>
            <person name="Woyke T."/>
            <person name="Klenk H.P."/>
            <person name="Zhou Y."/>
            <person name="Lilburn T.G."/>
            <person name="Beck B.J."/>
            <person name="De Vos P."/>
            <person name="Vandamme P."/>
            <person name="Eisen J.A."/>
            <person name="Garrity G."/>
            <person name="Hugenholtz P."/>
            <person name="Kyrpides N.C."/>
        </authorList>
    </citation>
    <scope>NUCLEOTIDE SEQUENCE [LARGE SCALE GENOMIC DNA]</scope>
    <source>
        <strain evidence="10 11">CGMCC 1.5364</strain>
    </source>
</reference>
<dbReference type="AlphaFoldDB" id="A0A562P0Y4"/>
<feature type="modified residue" description="4-aspartylphosphate" evidence="5 7">
    <location>
        <position position="57"/>
    </location>
</feature>
<name>A0A562P0Y4_9RHOB</name>
<comment type="catalytic activity">
    <reaction evidence="5">
        <text>L-glutaminyl-[protein] + H2O = L-glutamyl-[protein] + NH4(+)</text>
        <dbReference type="Rhea" id="RHEA:16441"/>
        <dbReference type="Rhea" id="RHEA-COMP:10207"/>
        <dbReference type="Rhea" id="RHEA-COMP:10208"/>
        <dbReference type="ChEBI" id="CHEBI:15377"/>
        <dbReference type="ChEBI" id="CHEBI:28938"/>
        <dbReference type="ChEBI" id="CHEBI:29973"/>
        <dbReference type="ChEBI" id="CHEBI:30011"/>
        <dbReference type="EC" id="3.5.1.44"/>
    </reaction>
</comment>
<evidence type="ECO:0000256" key="4">
    <source>
        <dbReference type="ARBA" id="ARBA00048267"/>
    </source>
</evidence>
<dbReference type="GO" id="GO:0005737">
    <property type="term" value="C:cytoplasm"/>
    <property type="evidence" value="ECO:0007669"/>
    <property type="project" value="UniProtKB-SubCell"/>
</dbReference>
<comment type="subcellular location">
    <subcellularLocation>
        <location evidence="5">Cytoplasm</location>
    </subcellularLocation>
</comment>
<dbReference type="PANTHER" id="PTHR42872">
    <property type="entry name" value="PROTEIN-GLUTAMATE METHYLESTERASE/PROTEIN-GLUTAMINE GLUTAMINASE"/>
    <property type="match status" value="1"/>
</dbReference>
<dbReference type="CDD" id="cd16432">
    <property type="entry name" value="CheB_Rec"/>
    <property type="match status" value="1"/>
</dbReference>
<evidence type="ECO:0000256" key="1">
    <source>
        <dbReference type="ARBA" id="ARBA00022490"/>
    </source>
</evidence>
<dbReference type="Proteomes" id="UP000316225">
    <property type="component" value="Unassembled WGS sequence"/>
</dbReference>
<comment type="domain">
    <text evidence="5">Contains a C-terminal catalytic domain, and an N-terminal region which modulates catalytic activity.</text>
</comment>